<feature type="compositionally biased region" description="Polar residues" evidence="1">
    <location>
        <begin position="360"/>
        <end position="394"/>
    </location>
</feature>
<feature type="compositionally biased region" description="Polar residues" evidence="1">
    <location>
        <begin position="591"/>
        <end position="602"/>
    </location>
</feature>
<feature type="region of interest" description="Disordered" evidence="1">
    <location>
        <begin position="441"/>
        <end position="460"/>
    </location>
</feature>
<feature type="compositionally biased region" description="Polar residues" evidence="1">
    <location>
        <begin position="152"/>
        <end position="162"/>
    </location>
</feature>
<feature type="region of interest" description="Disordered" evidence="1">
    <location>
        <begin position="627"/>
        <end position="679"/>
    </location>
</feature>
<evidence type="ECO:0000256" key="1">
    <source>
        <dbReference type="SAM" id="MobiDB-lite"/>
    </source>
</evidence>
<dbReference type="Proteomes" id="UP000559027">
    <property type="component" value="Unassembled WGS sequence"/>
</dbReference>
<feature type="region of interest" description="Disordered" evidence="1">
    <location>
        <begin position="467"/>
        <end position="540"/>
    </location>
</feature>
<gene>
    <name evidence="2" type="ORF">D9756_002742</name>
</gene>
<organism evidence="2 3">
    <name type="scientific">Leucocoprinus leucothites</name>
    <dbReference type="NCBI Taxonomy" id="201217"/>
    <lineage>
        <taxon>Eukaryota</taxon>
        <taxon>Fungi</taxon>
        <taxon>Dikarya</taxon>
        <taxon>Basidiomycota</taxon>
        <taxon>Agaricomycotina</taxon>
        <taxon>Agaricomycetes</taxon>
        <taxon>Agaricomycetidae</taxon>
        <taxon>Agaricales</taxon>
        <taxon>Agaricineae</taxon>
        <taxon>Agaricaceae</taxon>
        <taxon>Leucocoprinus</taxon>
    </lineage>
</organism>
<dbReference type="EMBL" id="JAACJO010000002">
    <property type="protein sequence ID" value="KAF5362030.1"/>
    <property type="molecule type" value="Genomic_DNA"/>
</dbReference>
<feature type="region of interest" description="Disordered" evidence="1">
    <location>
        <begin position="41"/>
        <end position="77"/>
    </location>
</feature>
<feature type="compositionally biased region" description="Polar residues" evidence="1">
    <location>
        <begin position="665"/>
        <end position="677"/>
    </location>
</feature>
<feature type="compositionally biased region" description="Basic and acidic residues" evidence="1">
    <location>
        <begin position="275"/>
        <end position="287"/>
    </location>
</feature>
<dbReference type="AlphaFoldDB" id="A0A8H5LLK3"/>
<feature type="compositionally biased region" description="Low complexity" evidence="1">
    <location>
        <begin position="260"/>
        <end position="273"/>
    </location>
</feature>
<name>A0A8H5LLK3_9AGAR</name>
<accession>A0A8H5LLK3</accession>
<protein>
    <submittedName>
        <fullName evidence="2">Uncharacterized protein</fullName>
    </submittedName>
</protein>
<sequence>MGLPGDIYSMSVGLSDNKLLLSRNHWYILLTVDSSHRNTSPTISSGHIAIPPAKPAKPLTRPPSPQHRPVGGDDATSKLNLMDTKAVAQTVVLYTRCMYQDGIGSRFEIVNLGSHSFVRQRRFHLPSSQRPLLEVKATERESIEREGWVSPVSKSALPTASHTRTHTHIAQMQERRRQRSQRLDNSRGKGLDRISHTQFMHNRGNHKSGPLRAGEELRIATRTPASSLPSNTLNSTGDPGNTSTASYVKPRPPTLPDKPVTSVLSRSSSLSSTFIHRDRDEQPEKRQKIGPSVFKGENPFSAFVQSQAFRPLPEDSGYESEPLRASDALSISKPGPSGHITAGSCDGETASRVHLLASSSPANIPFPQSSAVPHGPSTPSNKFPTVRSPQSARLRNSIAPTRLENPTPPSRPSSLLSKGSTSTTGRNDSRPNFASLIEAKPAESLQQPQPLRSGSTAPVELESARFKASISSTKRRSLEHSLPSKPPVPSFPRLHGRVSENARPNVFHNQAPQPSLLPNPTVWSDEPSSVPGNPRRPTKQFKHPRLLATKQGTASVRPFHRGRVQRPTIIKPSPLRPQPIAIPTVTSLQELPAQTQASSPPLASSEGPRAQPGTLDVSMHRRGHLLPKRPSLTTFDPSPEATATQAEEVPSPLPERSTLGEPVSVRTQSLDAHSSHLTTRHECFRGNRNVEPDIAARPFPSQSSIGRSITPSLPTFKVKNEETTGASMALKVKTELANASSRLALQDASGDDELPRPTFGKPVELVKVKREKPEPTEVVLPQRRLVTQSCSFYPILDNCRKSVPGYKENRVAFFRKEYKRLQSFGLKKHKVVFRDDGLAIEWSTPIPVWSDTLLPEPAT</sequence>
<feature type="compositionally biased region" description="Polar residues" evidence="1">
    <location>
        <begin position="631"/>
        <end position="645"/>
    </location>
</feature>
<feature type="compositionally biased region" description="Polar residues" evidence="1">
    <location>
        <begin position="507"/>
        <end position="531"/>
    </location>
</feature>
<proteinExistence type="predicted"/>
<feature type="compositionally biased region" description="Low complexity" evidence="1">
    <location>
        <begin position="412"/>
        <end position="426"/>
    </location>
</feature>
<evidence type="ECO:0000313" key="2">
    <source>
        <dbReference type="EMBL" id="KAF5362030.1"/>
    </source>
</evidence>
<evidence type="ECO:0000313" key="3">
    <source>
        <dbReference type="Proteomes" id="UP000559027"/>
    </source>
</evidence>
<dbReference type="OrthoDB" id="3265156at2759"/>
<reference evidence="2 3" key="1">
    <citation type="journal article" date="2020" name="ISME J.">
        <title>Uncovering the hidden diversity of litter-decomposition mechanisms in mushroom-forming fungi.</title>
        <authorList>
            <person name="Floudas D."/>
            <person name="Bentzer J."/>
            <person name="Ahren D."/>
            <person name="Johansson T."/>
            <person name="Persson P."/>
            <person name="Tunlid A."/>
        </authorList>
    </citation>
    <scope>NUCLEOTIDE SEQUENCE [LARGE SCALE GENOMIC DNA]</scope>
    <source>
        <strain evidence="2 3">CBS 146.42</strain>
    </source>
</reference>
<feature type="compositionally biased region" description="Pro residues" evidence="1">
    <location>
        <begin position="52"/>
        <end position="66"/>
    </location>
</feature>
<feature type="region of interest" description="Disordered" evidence="1">
    <location>
        <begin position="591"/>
        <end position="615"/>
    </location>
</feature>
<feature type="compositionally biased region" description="Basic and acidic residues" evidence="1">
    <location>
        <begin position="181"/>
        <end position="195"/>
    </location>
</feature>
<feature type="region of interest" description="Disordered" evidence="1">
    <location>
        <begin position="146"/>
        <end position="297"/>
    </location>
</feature>
<keyword evidence="3" id="KW-1185">Reference proteome</keyword>
<feature type="compositionally biased region" description="Polar residues" evidence="1">
    <location>
        <begin position="444"/>
        <end position="456"/>
    </location>
</feature>
<feature type="region of interest" description="Disordered" evidence="1">
    <location>
        <begin position="360"/>
        <end position="432"/>
    </location>
</feature>
<feature type="region of interest" description="Disordered" evidence="1">
    <location>
        <begin position="312"/>
        <end position="346"/>
    </location>
</feature>
<comment type="caution">
    <text evidence="2">The sequence shown here is derived from an EMBL/GenBank/DDBJ whole genome shotgun (WGS) entry which is preliminary data.</text>
</comment>
<feature type="compositionally biased region" description="Polar residues" evidence="1">
    <location>
        <begin position="223"/>
        <end position="246"/>
    </location>
</feature>